<feature type="transmembrane region" description="Helical" evidence="9">
    <location>
        <begin position="12"/>
        <end position="30"/>
    </location>
</feature>
<evidence type="ECO:0000256" key="9">
    <source>
        <dbReference type="SAM" id="Phobius"/>
    </source>
</evidence>
<evidence type="ECO:0000313" key="11">
    <source>
        <dbReference type="Proteomes" id="UP000008370"/>
    </source>
</evidence>
<dbReference type="GO" id="GO:0005787">
    <property type="term" value="C:signal peptidase complex"/>
    <property type="evidence" value="ECO:0007669"/>
    <property type="project" value="InterPro"/>
</dbReference>
<evidence type="ECO:0000256" key="1">
    <source>
        <dbReference type="ARBA" id="ARBA00004477"/>
    </source>
</evidence>
<dbReference type="HOGENOM" id="CLU_134505_2_0_1"/>
<gene>
    <name evidence="10" type="ORF">PHACADRAFT_103550</name>
</gene>
<reference evidence="10 11" key="1">
    <citation type="journal article" date="2012" name="BMC Genomics">
        <title>Comparative genomics of the white-rot fungi, Phanerochaete carnosa and P. chrysosporium, to elucidate the genetic basis of the distinct wood types they colonize.</title>
        <authorList>
            <person name="Suzuki H."/>
            <person name="MacDonald J."/>
            <person name="Syed K."/>
            <person name="Salamov A."/>
            <person name="Hori C."/>
            <person name="Aerts A."/>
            <person name="Henrissat B."/>
            <person name="Wiebenga A."/>
            <person name="vanKuyk P.A."/>
            <person name="Barry K."/>
            <person name="Lindquist E."/>
            <person name="LaButti K."/>
            <person name="Lapidus A."/>
            <person name="Lucas S."/>
            <person name="Coutinho P."/>
            <person name="Gong Y."/>
            <person name="Samejima M."/>
            <person name="Mahadevan R."/>
            <person name="Abou-Zaid M."/>
            <person name="de Vries R.P."/>
            <person name="Igarashi K."/>
            <person name="Yadav J.S."/>
            <person name="Grigoriev I.V."/>
            <person name="Master E.R."/>
        </authorList>
    </citation>
    <scope>NUCLEOTIDE SEQUENCE [LARGE SCALE GENOMIC DNA]</scope>
    <source>
        <strain evidence="10 11">HHB-10118-sp</strain>
    </source>
</reference>
<dbReference type="PANTHER" id="PTHR13202">
    <property type="entry name" value="MICROSOMAL SIGNAL PEPTIDASE 12 KDA SUBUNIT"/>
    <property type="match status" value="1"/>
</dbReference>
<evidence type="ECO:0000256" key="3">
    <source>
        <dbReference type="ARBA" id="ARBA00017059"/>
    </source>
</evidence>
<evidence type="ECO:0000256" key="5">
    <source>
        <dbReference type="ARBA" id="ARBA00022824"/>
    </source>
</evidence>
<dbReference type="InParanoid" id="K5VIF5"/>
<organism evidence="10 11">
    <name type="scientific">Phanerochaete carnosa (strain HHB-10118-sp)</name>
    <name type="common">White-rot fungus</name>
    <name type="synonym">Peniophora carnosa</name>
    <dbReference type="NCBI Taxonomy" id="650164"/>
    <lineage>
        <taxon>Eukaryota</taxon>
        <taxon>Fungi</taxon>
        <taxon>Dikarya</taxon>
        <taxon>Basidiomycota</taxon>
        <taxon>Agaricomycotina</taxon>
        <taxon>Agaricomycetes</taxon>
        <taxon>Polyporales</taxon>
        <taxon>Phanerochaetaceae</taxon>
        <taxon>Phanerochaete</taxon>
    </lineage>
</organism>
<evidence type="ECO:0000313" key="10">
    <source>
        <dbReference type="EMBL" id="EKM51058.1"/>
    </source>
</evidence>
<feature type="non-terminal residue" evidence="10">
    <location>
        <position position="1"/>
    </location>
</feature>
<feature type="transmembrane region" description="Helical" evidence="9">
    <location>
        <begin position="37"/>
        <end position="55"/>
    </location>
</feature>
<sequence length="78" mass="8579">DFEGQKKVEQISRVTLVAVTIVSFIVGFALQSLRATFGILIAANIVLFAVVVPPWPMFNCHPVKWLPAKGNSNVRKLS</sequence>
<dbReference type="GeneID" id="18907272"/>
<dbReference type="RefSeq" id="XP_007400216.1">
    <property type="nucleotide sequence ID" value="XM_007400154.1"/>
</dbReference>
<evidence type="ECO:0000256" key="2">
    <source>
        <dbReference type="ARBA" id="ARBA00005245"/>
    </source>
</evidence>
<dbReference type="AlphaFoldDB" id="K5VIF5"/>
<dbReference type="EMBL" id="JH930477">
    <property type="protein sequence ID" value="EKM51058.1"/>
    <property type="molecule type" value="Genomic_DNA"/>
</dbReference>
<dbReference type="OrthoDB" id="263893at2759"/>
<name>K5VIF5_PHACS</name>
<comment type="subcellular location">
    <subcellularLocation>
        <location evidence="1">Endoplasmic reticulum membrane</location>
        <topology evidence="1">Multi-pass membrane protein</topology>
    </subcellularLocation>
</comment>
<evidence type="ECO:0000256" key="8">
    <source>
        <dbReference type="ARBA" id="ARBA00045204"/>
    </source>
</evidence>
<evidence type="ECO:0000256" key="7">
    <source>
        <dbReference type="ARBA" id="ARBA00023136"/>
    </source>
</evidence>
<keyword evidence="4 9" id="KW-0812">Transmembrane</keyword>
<evidence type="ECO:0000256" key="6">
    <source>
        <dbReference type="ARBA" id="ARBA00022989"/>
    </source>
</evidence>
<accession>K5VIF5</accession>
<comment type="similarity">
    <text evidence="2">Belongs to the SPCS1 family.</text>
</comment>
<evidence type="ECO:0000256" key="4">
    <source>
        <dbReference type="ARBA" id="ARBA00022692"/>
    </source>
</evidence>
<dbReference type="STRING" id="650164.K5VIF5"/>
<keyword evidence="11" id="KW-1185">Reference proteome</keyword>
<dbReference type="Proteomes" id="UP000008370">
    <property type="component" value="Unassembled WGS sequence"/>
</dbReference>
<dbReference type="KEGG" id="pco:PHACADRAFT_103550"/>
<protein>
    <recommendedName>
        <fullName evidence="3">Signal peptidase complex subunit 1</fullName>
    </recommendedName>
</protein>
<dbReference type="PANTHER" id="PTHR13202:SF0">
    <property type="entry name" value="SIGNAL PEPTIDASE COMPLEX SUBUNIT 1"/>
    <property type="match status" value="1"/>
</dbReference>
<dbReference type="GO" id="GO:0006465">
    <property type="term" value="P:signal peptide processing"/>
    <property type="evidence" value="ECO:0007669"/>
    <property type="project" value="InterPro"/>
</dbReference>
<keyword evidence="7 9" id="KW-0472">Membrane</keyword>
<dbReference type="InterPro" id="IPR009542">
    <property type="entry name" value="Spc1/SPCS1"/>
</dbReference>
<keyword evidence="5" id="KW-0256">Endoplasmic reticulum</keyword>
<keyword evidence="6 9" id="KW-1133">Transmembrane helix</keyword>
<comment type="function">
    <text evidence="8">Component of the signal peptidase complex (SPC) which catalyzes the cleavage of N-terminal signal sequences from nascent proteins as they are translocated into the lumen of the endoplasmic reticulum. Dispensable for SPC enzymatic activity.</text>
</comment>
<proteinExistence type="inferred from homology"/>
<dbReference type="GO" id="GO:0045047">
    <property type="term" value="P:protein targeting to ER"/>
    <property type="evidence" value="ECO:0007669"/>
    <property type="project" value="TreeGrafter"/>
</dbReference>
<dbReference type="Pfam" id="PF06645">
    <property type="entry name" value="SPC12"/>
    <property type="match status" value="1"/>
</dbReference>